<sequence length="38" mass="4582">MLRLISTVLCLLGFHRYELPTRDGGMRCRCRRVRYLLL</sequence>
<organism evidence="1 2">
    <name type="scientific">Pseudoxanthomonas taiwanensis J19</name>
    <dbReference type="NCBI Taxonomy" id="935569"/>
    <lineage>
        <taxon>Bacteria</taxon>
        <taxon>Pseudomonadati</taxon>
        <taxon>Pseudomonadota</taxon>
        <taxon>Gammaproteobacteria</taxon>
        <taxon>Lysobacterales</taxon>
        <taxon>Lysobacteraceae</taxon>
        <taxon>Pseudoxanthomonas</taxon>
    </lineage>
</organism>
<comment type="caution">
    <text evidence="1">The sequence shown here is derived from an EMBL/GenBank/DDBJ whole genome shotgun (WGS) entry which is preliminary data.</text>
</comment>
<dbReference type="EMBL" id="VLJS01000015">
    <property type="protein sequence ID" value="TWH16802.1"/>
    <property type="molecule type" value="Genomic_DNA"/>
</dbReference>
<evidence type="ECO:0000313" key="2">
    <source>
        <dbReference type="Proteomes" id="UP000321583"/>
    </source>
</evidence>
<evidence type="ECO:0000313" key="1">
    <source>
        <dbReference type="EMBL" id="TWH16802.1"/>
    </source>
</evidence>
<proteinExistence type="predicted"/>
<gene>
    <name evidence="1" type="ORF">L613_011100000060</name>
</gene>
<protein>
    <submittedName>
        <fullName evidence="1">Uncharacterized protein</fullName>
    </submittedName>
</protein>
<accession>A0A562E3Z5</accession>
<dbReference type="Proteomes" id="UP000321583">
    <property type="component" value="Unassembled WGS sequence"/>
</dbReference>
<keyword evidence="2" id="KW-1185">Reference proteome</keyword>
<reference evidence="1 2" key="1">
    <citation type="submission" date="2019-07" db="EMBL/GenBank/DDBJ databases">
        <title>Genome sequencing of lignin-degrading bacterial isolates.</title>
        <authorList>
            <person name="Gladden J."/>
        </authorList>
    </citation>
    <scope>NUCLEOTIDE SEQUENCE [LARGE SCALE GENOMIC DNA]</scope>
    <source>
        <strain evidence="1 2">J19</strain>
    </source>
</reference>
<name>A0A562E3Z5_9GAMM</name>
<dbReference type="AlphaFoldDB" id="A0A562E3Z5"/>